<name>A0A0A9YJ57_LYGHE</name>
<dbReference type="Gene3D" id="3.30.1370.10">
    <property type="entry name" value="K Homology domain, type 1"/>
    <property type="match status" value="1"/>
</dbReference>
<evidence type="ECO:0000256" key="1">
    <source>
        <dbReference type="SAM" id="MobiDB-lite"/>
    </source>
</evidence>
<dbReference type="EMBL" id="GBHO01011375">
    <property type="protein sequence ID" value="JAG32229.1"/>
    <property type="molecule type" value="Transcribed_RNA"/>
</dbReference>
<organism evidence="2">
    <name type="scientific">Lygus hesperus</name>
    <name type="common">Western plant bug</name>
    <dbReference type="NCBI Taxonomy" id="30085"/>
    <lineage>
        <taxon>Eukaryota</taxon>
        <taxon>Metazoa</taxon>
        <taxon>Ecdysozoa</taxon>
        <taxon>Arthropoda</taxon>
        <taxon>Hexapoda</taxon>
        <taxon>Insecta</taxon>
        <taxon>Pterygota</taxon>
        <taxon>Neoptera</taxon>
        <taxon>Paraneoptera</taxon>
        <taxon>Hemiptera</taxon>
        <taxon>Heteroptera</taxon>
        <taxon>Panheteroptera</taxon>
        <taxon>Cimicomorpha</taxon>
        <taxon>Miridae</taxon>
        <taxon>Mirini</taxon>
        <taxon>Lygus</taxon>
    </lineage>
</organism>
<evidence type="ECO:0000313" key="2">
    <source>
        <dbReference type="EMBL" id="JAG32229.1"/>
    </source>
</evidence>
<feature type="non-terminal residue" evidence="2">
    <location>
        <position position="164"/>
    </location>
</feature>
<reference evidence="2" key="2">
    <citation type="submission" date="2014-07" db="EMBL/GenBank/DDBJ databases">
        <authorList>
            <person name="Hull J."/>
        </authorList>
    </citation>
    <scope>NUCLEOTIDE SEQUENCE</scope>
</reference>
<accession>A0A0A9YJ57</accession>
<dbReference type="GO" id="GO:0003723">
    <property type="term" value="F:RNA binding"/>
    <property type="evidence" value="ECO:0007669"/>
    <property type="project" value="InterPro"/>
</dbReference>
<feature type="compositionally biased region" description="Pro residues" evidence="1">
    <location>
        <begin position="155"/>
        <end position="164"/>
    </location>
</feature>
<dbReference type="AlphaFoldDB" id="A0A0A9YJ57"/>
<sequence>MNTTNVELHKLRRSVGENVDDDDPYVFIQGETVEMVQHAANTIQKLLVPQEDNESKMRQIRELAELNGYSRDIKTRISQLAQNLSGDISLQNSNLICQICGSTSHLSMDCTLRQHHATLNTGDSLLDIEYKQLLADVHGASDPAVPPISTEVLAHPPPPPPPPP</sequence>
<protein>
    <submittedName>
        <fullName evidence="2">Branchpoint-bridging protein</fullName>
    </submittedName>
</protein>
<gene>
    <name evidence="2" type="primary">bpb-1</name>
    <name evidence="2" type="ORF">CM83_5415</name>
</gene>
<feature type="region of interest" description="Disordered" evidence="1">
    <location>
        <begin position="141"/>
        <end position="164"/>
    </location>
</feature>
<dbReference type="InterPro" id="IPR036612">
    <property type="entry name" value="KH_dom_type_1_sf"/>
</dbReference>
<proteinExistence type="predicted"/>
<reference evidence="2" key="1">
    <citation type="journal article" date="2014" name="PLoS ONE">
        <title>Transcriptome-Based Identification of ABC Transporters in the Western Tarnished Plant Bug Lygus hesperus.</title>
        <authorList>
            <person name="Hull J.J."/>
            <person name="Chaney K."/>
            <person name="Geib S.M."/>
            <person name="Fabrick J.A."/>
            <person name="Brent C.S."/>
            <person name="Walsh D."/>
            <person name="Lavine L.C."/>
        </authorList>
    </citation>
    <scope>NUCLEOTIDE SEQUENCE</scope>
</reference>